<dbReference type="Proteomes" id="UP001165343">
    <property type="component" value="Unassembled WGS sequence"/>
</dbReference>
<organism evidence="3 4">
    <name type="scientific">Sphingomonas anseongensis</name>
    <dbReference type="NCBI Taxonomy" id="2908207"/>
    <lineage>
        <taxon>Bacteria</taxon>
        <taxon>Pseudomonadati</taxon>
        <taxon>Pseudomonadota</taxon>
        <taxon>Alphaproteobacteria</taxon>
        <taxon>Sphingomonadales</taxon>
        <taxon>Sphingomonadaceae</taxon>
        <taxon>Sphingomonas</taxon>
    </lineage>
</organism>
<dbReference type="InterPro" id="IPR006680">
    <property type="entry name" value="Amidohydro-rel"/>
</dbReference>
<dbReference type="InterPro" id="IPR051781">
    <property type="entry name" value="Metallo-dep_Hydrolase"/>
</dbReference>
<evidence type="ECO:0000313" key="3">
    <source>
        <dbReference type="EMBL" id="MCL6677850.1"/>
    </source>
</evidence>
<dbReference type="EMBL" id="JAMGBC010000001">
    <property type="protein sequence ID" value="MCL6677850.1"/>
    <property type="molecule type" value="Genomic_DNA"/>
</dbReference>
<evidence type="ECO:0000313" key="4">
    <source>
        <dbReference type="Proteomes" id="UP001165343"/>
    </source>
</evidence>
<feature type="domain" description="Amidohydrolase-related" evidence="2">
    <location>
        <begin position="84"/>
        <end position="431"/>
    </location>
</feature>
<proteinExistence type="predicted"/>
<dbReference type="SUPFAM" id="SSF51556">
    <property type="entry name" value="Metallo-dependent hydrolases"/>
    <property type="match status" value="1"/>
</dbReference>
<dbReference type="Gene3D" id="3.30.110.90">
    <property type="entry name" value="Amidohydrolase"/>
    <property type="match status" value="1"/>
</dbReference>
<dbReference type="Gene3D" id="2.30.40.10">
    <property type="entry name" value="Urease, subunit C, domain 1"/>
    <property type="match status" value="1"/>
</dbReference>
<reference evidence="3" key="1">
    <citation type="submission" date="2022-05" db="EMBL/GenBank/DDBJ databases">
        <authorList>
            <person name="Jo J.-H."/>
            <person name="Im W.-T."/>
        </authorList>
    </citation>
    <scope>NUCLEOTIDE SEQUENCE</scope>
    <source>
        <strain evidence="3">RG327</strain>
    </source>
</reference>
<dbReference type="InterPro" id="IPR011059">
    <property type="entry name" value="Metal-dep_hydrolase_composite"/>
</dbReference>
<feature type="signal peptide" evidence="1">
    <location>
        <begin position="1"/>
        <end position="24"/>
    </location>
</feature>
<evidence type="ECO:0000259" key="2">
    <source>
        <dbReference type="Pfam" id="PF01979"/>
    </source>
</evidence>
<evidence type="ECO:0000256" key="1">
    <source>
        <dbReference type="SAM" id="SignalP"/>
    </source>
</evidence>
<dbReference type="Pfam" id="PF01979">
    <property type="entry name" value="Amidohydro_1"/>
    <property type="match status" value="1"/>
</dbReference>
<protein>
    <submittedName>
        <fullName evidence="3">Amidohydrolase family protein</fullName>
    </submittedName>
</protein>
<dbReference type="RefSeq" id="WP_249866838.1">
    <property type="nucleotide sequence ID" value="NZ_JAMGBC010000001.1"/>
</dbReference>
<comment type="caution">
    <text evidence="3">The sequence shown here is derived from an EMBL/GenBank/DDBJ whole genome shotgun (WGS) entry which is preliminary data.</text>
</comment>
<dbReference type="Gene3D" id="1.20.58.520">
    <property type="entry name" value="Amidohydrolase"/>
    <property type="match status" value="1"/>
</dbReference>
<dbReference type="PANTHER" id="PTHR43135:SF3">
    <property type="entry name" value="ALPHA-D-RIBOSE 1-METHYLPHOSPHONATE 5-TRIPHOSPHATE DIPHOSPHATASE"/>
    <property type="match status" value="1"/>
</dbReference>
<dbReference type="SUPFAM" id="SSF51338">
    <property type="entry name" value="Composite domain of metallo-dependent hydrolases"/>
    <property type="match status" value="1"/>
</dbReference>
<sequence length="440" mass="47398">MISSRILALAAAFALIGAAPFEPAAQGDRTIYRHVSLIDGTGTPLKRDMAVIADGERIAAVLPDSALSAAQMTGAKQVDLTGQYLIPGLIDTHQHLATPPDRPEAEARLKRDIYSGITATRDMADDLRQIADITRQAQVGEIPSPDIYYAALMAGPSFFVDPRTQAIAHGAVAGKVPWEQAIDGKVDMPLAVARAKGTFATAVKIYANLPGDLVAKITGEAHRQGMQVWAHGMVFPATPFEVVDADVDTVSHSCYLAYQAIERRPDSYQHRFPIDAALFQHDNPVLAKLFADMARRGTVLDATVHVYREVEAAAKEQGKRPLCTVALAGKLTNQAYRSGVTISAGTDADSPRDDPLPALFDELELLHDAAGLPTMAVLQAATFNGAKAAGQEKEMGTIEAGKLANFAVLAKNPLENVRNFRSVVLTVKRGRAFPREEYRR</sequence>
<dbReference type="PANTHER" id="PTHR43135">
    <property type="entry name" value="ALPHA-D-RIBOSE 1-METHYLPHOSPHONATE 5-TRIPHOSPHATE DIPHOSPHATASE"/>
    <property type="match status" value="1"/>
</dbReference>
<dbReference type="Gene3D" id="3.40.50.10910">
    <property type="entry name" value="Amidohydrolase"/>
    <property type="match status" value="1"/>
</dbReference>
<keyword evidence="4" id="KW-1185">Reference proteome</keyword>
<feature type="chain" id="PRO_5047055985" evidence="1">
    <location>
        <begin position="25"/>
        <end position="440"/>
    </location>
</feature>
<keyword evidence="1" id="KW-0732">Signal</keyword>
<gene>
    <name evidence="3" type="ORF">LZ519_00730</name>
</gene>
<accession>A0ABT0RC65</accession>
<dbReference type="InterPro" id="IPR032466">
    <property type="entry name" value="Metal_Hydrolase"/>
</dbReference>
<name>A0ABT0RC65_9SPHN</name>